<dbReference type="VEuPathDB" id="FungiDB:F4678DRAFT_107896"/>
<reference evidence="4" key="1">
    <citation type="submission" date="2022-07" db="EMBL/GenBank/DDBJ databases">
        <title>Genome Sequence of Xylaria arbuscula.</title>
        <authorList>
            <person name="Buettner E."/>
        </authorList>
    </citation>
    <scope>NUCLEOTIDE SEQUENCE</scope>
    <source>
        <strain evidence="4">VT107</strain>
    </source>
</reference>
<organism evidence="4 5">
    <name type="scientific">Xylaria arbuscula</name>
    <dbReference type="NCBI Taxonomy" id="114810"/>
    <lineage>
        <taxon>Eukaryota</taxon>
        <taxon>Fungi</taxon>
        <taxon>Dikarya</taxon>
        <taxon>Ascomycota</taxon>
        <taxon>Pezizomycotina</taxon>
        <taxon>Sordariomycetes</taxon>
        <taxon>Xylariomycetidae</taxon>
        <taxon>Xylariales</taxon>
        <taxon>Xylariaceae</taxon>
        <taxon>Xylaria</taxon>
    </lineage>
</organism>
<dbReference type="InterPro" id="IPR058841">
    <property type="entry name" value="HTH_76"/>
</dbReference>
<dbReference type="Pfam" id="PF25871">
    <property type="entry name" value="HTH_76"/>
    <property type="match status" value="1"/>
</dbReference>
<evidence type="ECO:0000259" key="3">
    <source>
        <dbReference type="Pfam" id="PF25871"/>
    </source>
</evidence>
<feature type="compositionally biased region" description="Polar residues" evidence="1">
    <location>
        <begin position="226"/>
        <end position="236"/>
    </location>
</feature>
<feature type="domain" description="PEX14-like helix-turn-helix" evidence="3">
    <location>
        <begin position="24"/>
        <end position="90"/>
    </location>
</feature>
<feature type="region of interest" description="Disordered" evidence="1">
    <location>
        <begin position="209"/>
        <end position="236"/>
    </location>
</feature>
<dbReference type="EMBL" id="JANPWZ010002294">
    <property type="protein sequence ID" value="KAJ3560190.1"/>
    <property type="molecule type" value="Genomic_DNA"/>
</dbReference>
<feature type="compositionally biased region" description="Low complexity" evidence="1">
    <location>
        <begin position="162"/>
        <end position="171"/>
    </location>
</feature>
<name>A0A9W8N6G9_9PEZI</name>
<evidence type="ECO:0000313" key="4">
    <source>
        <dbReference type="EMBL" id="KAJ3560190.1"/>
    </source>
</evidence>
<feature type="domain" description="Peroxisomal membrane protein PEX14-like KPWE" evidence="2">
    <location>
        <begin position="177"/>
        <end position="226"/>
    </location>
</feature>
<evidence type="ECO:0000256" key="1">
    <source>
        <dbReference type="SAM" id="MobiDB-lite"/>
    </source>
</evidence>
<sequence>MAAPAPSQRVADIQRRAAEDPEVAFKAFDTYPWQADQLFTRKLTAALYAAVESDASQLAELALQARIERFAERIKIQIDKDAYKQWLSKSGSQQPRLFTDQALAQEAEGNVPPEQRRLAIVHAELGYSLHPPVSEEVIDPSVPSWQRQAPKTELFVPKTADSPSSSSNPSSGGEAVPYPKKFEEIIKFLETGQMIPGVRQIPDTVIEDPSISTHGTMQAPLKPWERNNSGAAANVG</sequence>
<dbReference type="PANTHER" id="PTHR36855">
    <property type="entry name" value="CHROMOSOME 10, WHOLE GENOME SHOTGUN SEQUENCE"/>
    <property type="match status" value="1"/>
</dbReference>
<evidence type="ECO:0000259" key="2">
    <source>
        <dbReference type="Pfam" id="PF17733"/>
    </source>
</evidence>
<dbReference type="PANTHER" id="PTHR36855:SF1">
    <property type="entry name" value="PEROXISOME MEMBRANE ANCHOR PROTEIN PEX14P N-TERMINAL DOMAIN-CONTAINING PROTEIN"/>
    <property type="match status" value="1"/>
</dbReference>
<feature type="region of interest" description="Disordered" evidence="1">
    <location>
        <begin position="154"/>
        <end position="177"/>
    </location>
</feature>
<protein>
    <submittedName>
        <fullName evidence="4">Uncharacterized protein</fullName>
    </submittedName>
</protein>
<keyword evidence="5" id="KW-1185">Reference proteome</keyword>
<dbReference type="AlphaFoldDB" id="A0A9W8N6G9"/>
<dbReference type="InterPro" id="IPR040554">
    <property type="entry name" value="KPWE_PEX14_dom"/>
</dbReference>
<proteinExistence type="predicted"/>
<gene>
    <name evidence="4" type="ORF">NPX13_g9389</name>
</gene>
<evidence type="ECO:0000313" key="5">
    <source>
        <dbReference type="Proteomes" id="UP001148614"/>
    </source>
</evidence>
<dbReference type="Proteomes" id="UP001148614">
    <property type="component" value="Unassembled WGS sequence"/>
</dbReference>
<comment type="caution">
    <text evidence="4">The sequence shown here is derived from an EMBL/GenBank/DDBJ whole genome shotgun (WGS) entry which is preliminary data.</text>
</comment>
<dbReference type="Pfam" id="PF17733">
    <property type="entry name" value="KPWE_dom"/>
    <property type="match status" value="1"/>
</dbReference>
<accession>A0A9W8N6G9</accession>